<accession>A0A0D1WY44</accession>
<sequence>MSDTVETPTTPRSPHGPDTLESVTALARFEFEPHKGNQGTKVMMVEWQDDEPSRDKSGKWHVSWSGKRSVFPADDASMDNIRRVYFLLPPGTTIPPHVTLSYHPPAPATTTTTTPTTTSPDSETPSRKMTVYPLPAIFTPELGATAKASGKKGVLHTIWAKKRLSVLEKEIKREEDHNLEGIALEMARSEKAWIEANFGLALKPPTLDISNLPTNAGPTSPGIQSPRSPGGRRLSEKLKGLSLATGEKDLAGRGLNTVIREEHPLSPEASDIAHSSFSSFHQGPMPTTAKRIVAQPPPEFLRKQQGDPTASSLSFLATTSLQDRQPAPSQQNDPSEDDLFAVALSPRSPDGPKSPFSISSAEVGAFAKIKGDR</sequence>
<feature type="compositionally biased region" description="Low complexity" evidence="1">
    <location>
        <begin position="108"/>
        <end position="123"/>
    </location>
</feature>
<dbReference type="HOGENOM" id="CLU_043294_0_0_1"/>
<dbReference type="VEuPathDB" id="FungiDB:PV10_02157"/>
<feature type="compositionally biased region" description="Low complexity" evidence="1">
    <location>
        <begin position="309"/>
        <end position="321"/>
    </location>
</feature>
<feature type="region of interest" description="Disordered" evidence="1">
    <location>
        <begin position="215"/>
        <end position="234"/>
    </location>
</feature>
<reference evidence="2 3" key="1">
    <citation type="submission" date="2015-01" db="EMBL/GenBank/DDBJ databases">
        <title>The Genome Sequence of Exophiala mesophila CBS40295.</title>
        <authorList>
            <consortium name="The Broad Institute Genomics Platform"/>
            <person name="Cuomo C."/>
            <person name="de Hoog S."/>
            <person name="Gorbushina A."/>
            <person name="Stielow B."/>
            <person name="Teixiera M."/>
            <person name="Abouelleil A."/>
            <person name="Chapman S.B."/>
            <person name="Priest M."/>
            <person name="Young S.K."/>
            <person name="Wortman J."/>
            <person name="Nusbaum C."/>
            <person name="Birren B."/>
        </authorList>
    </citation>
    <scope>NUCLEOTIDE SEQUENCE [LARGE SCALE GENOMIC DNA]</scope>
    <source>
        <strain evidence="2 3">CBS 40295</strain>
    </source>
</reference>
<keyword evidence="3" id="KW-1185">Reference proteome</keyword>
<gene>
    <name evidence="2" type="ORF">PV10_02157</name>
</gene>
<protein>
    <submittedName>
        <fullName evidence="2">Uncharacterized protein</fullName>
    </submittedName>
</protein>
<dbReference type="Proteomes" id="UP000054302">
    <property type="component" value="Unassembled WGS sequence"/>
</dbReference>
<proteinExistence type="predicted"/>
<evidence type="ECO:0000256" key="1">
    <source>
        <dbReference type="SAM" id="MobiDB-lite"/>
    </source>
</evidence>
<evidence type="ECO:0000313" key="3">
    <source>
        <dbReference type="Proteomes" id="UP000054302"/>
    </source>
</evidence>
<dbReference type="OMA" id="GSWHVSW"/>
<dbReference type="AlphaFoldDB" id="A0A0D1WY44"/>
<dbReference type="RefSeq" id="XP_016225959.1">
    <property type="nucleotide sequence ID" value="XM_016366441.1"/>
</dbReference>
<dbReference type="EMBL" id="KN847521">
    <property type="protein sequence ID" value="KIV94385.1"/>
    <property type="molecule type" value="Genomic_DNA"/>
</dbReference>
<organism evidence="2 3">
    <name type="scientific">Exophiala mesophila</name>
    <name type="common">Black yeast-like fungus</name>
    <dbReference type="NCBI Taxonomy" id="212818"/>
    <lineage>
        <taxon>Eukaryota</taxon>
        <taxon>Fungi</taxon>
        <taxon>Dikarya</taxon>
        <taxon>Ascomycota</taxon>
        <taxon>Pezizomycotina</taxon>
        <taxon>Eurotiomycetes</taxon>
        <taxon>Chaetothyriomycetidae</taxon>
        <taxon>Chaetothyriales</taxon>
        <taxon>Herpotrichiellaceae</taxon>
        <taxon>Exophiala</taxon>
    </lineage>
</organism>
<feature type="region of interest" description="Disordered" evidence="1">
    <location>
        <begin position="99"/>
        <end position="128"/>
    </location>
</feature>
<name>A0A0D1WY44_EXOME</name>
<dbReference type="STRING" id="212818.A0A0D1WY44"/>
<dbReference type="GeneID" id="27320002"/>
<feature type="region of interest" description="Disordered" evidence="1">
    <location>
        <begin position="300"/>
        <end position="361"/>
    </location>
</feature>
<feature type="compositionally biased region" description="Polar residues" evidence="1">
    <location>
        <begin position="215"/>
        <end position="227"/>
    </location>
</feature>
<dbReference type="OrthoDB" id="5344482at2759"/>
<evidence type="ECO:0000313" key="2">
    <source>
        <dbReference type="EMBL" id="KIV94385.1"/>
    </source>
</evidence>